<name>E4KR61_9LACT</name>
<dbReference type="GO" id="GO:0009252">
    <property type="term" value="P:peptidoglycan biosynthetic process"/>
    <property type="evidence" value="ECO:0007669"/>
    <property type="project" value="UniProtKB-UniRule"/>
</dbReference>
<evidence type="ECO:0000256" key="4">
    <source>
        <dbReference type="ARBA" id="ARBA00023186"/>
    </source>
</evidence>
<dbReference type="SMART" id="SM01245">
    <property type="entry name" value="Jag_N"/>
    <property type="match status" value="1"/>
</dbReference>
<evidence type="ECO:0000313" key="10">
    <source>
        <dbReference type="EMBL" id="EFR30662.1"/>
    </source>
</evidence>
<evidence type="ECO:0000256" key="5">
    <source>
        <dbReference type="ARBA" id="ARBA00023316"/>
    </source>
</evidence>
<dbReference type="InterPro" id="IPR015946">
    <property type="entry name" value="KH_dom-like_a/b"/>
</dbReference>
<comment type="subcellular location">
    <subcellularLocation>
        <location evidence="6">Cytoplasm</location>
    </subcellularLocation>
</comment>
<sequence>MLEHSITVKAETVDQAIEKGLKELGISRDQATVRVINEGKKGFFGFGKQDAVVDIQRQEKVSLSELTQELETKTNQPLKEEKELEVKSSPVETESKVTEVPVTESNTSELIQSDLTEAASEEVNKARPVQSDQEQAELNQASQENDAVDIQEALTTVSKYLEDIIREYGADASVSATRASKNVVFEIETDKSGLVIGKHGKIINSLQILAQTLLLSLHHRYLNVELNVGNYRDRRANVLEQMAENTAKEVIETRQPVILDALPAYERKQIHAHLSNIAHISTHSEGKEPNRYLVVEYVKEENV</sequence>
<comment type="caution">
    <text evidence="10">The sequence shown here is derived from an EMBL/GenBank/DDBJ whole genome shotgun (WGS) entry which is preliminary data.</text>
</comment>
<gene>
    <name evidence="6" type="primary">khpB</name>
    <name evidence="6" type="synonym">eloR</name>
    <name evidence="10" type="ORF">HMPREF9257_0777</name>
</gene>
<dbReference type="GO" id="GO:0003723">
    <property type="term" value="F:RNA binding"/>
    <property type="evidence" value="ECO:0007669"/>
    <property type="project" value="UniProtKB-UniRule"/>
</dbReference>
<dbReference type="Pfam" id="PF01424">
    <property type="entry name" value="R3H"/>
    <property type="match status" value="1"/>
</dbReference>
<evidence type="ECO:0000256" key="3">
    <source>
        <dbReference type="ARBA" id="ARBA00022960"/>
    </source>
</evidence>
<feature type="domain" description="KH type-2" evidence="8">
    <location>
        <begin position="157"/>
        <end position="232"/>
    </location>
</feature>
<dbReference type="SMART" id="SM00393">
    <property type="entry name" value="R3H"/>
    <property type="match status" value="1"/>
</dbReference>
<feature type="domain" description="R3H" evidence="9">
    <location>
        <begin position="233"/>
        <end position="299"/>
    </location>
</feature>
<comment type="similarity">
    <text evidence="6">Belongs to the KhpB RNA-binding protein family.</text>
</comment>
<dbReference type="PROSITE" id="PS50823">
    <property type="entry name" value="KH_TYPE_2"/>
    <property type="match status" value="1"/>
</dbReference>
<dbReference type="HAMAP" id="MF_00867">
    <property type="entry name" value="KhpB"/>
    <property type="match status" value="1"/>
</dbReference>
<accession>E4KR61</accession>
<dbReference type="GO" id="GO:0005737">
    <property type="term" value="C:cytoplasm"/>
    <property type="evidence" value="ECO:0007669"/>
    <property type="project" value="UniProtKB-SubCell"/>
</dbReference>
<keyword evidence="3 6" id="KW-0133">Cell shape</keyword>
<evidence type="ECO:0000313" key="11">
    <source>
        <dbReference type="Proteomes" id="UP000005990"/>
    </source>
</evidence>
<dbReference type="InterPro" id="IPR036867">
    <property type="entry name" value="R3H_dom_sf"/>
</dbReference>
<dbReference type="STRING" id="908337.HMPREF9257_0777"/>
<comment type="domain">
    <text evidence="6">Has an N-terminal Jag-N domain and 2 RNA-binding domains (KH and R3H).</text>
</comment>
<reference evidence="10 11" key="1">
    <citation type="submission" date="2010-10" db="EMBL/GenBank/DDBJ databases">
        <authorList>
            <person name="Durkin A.S."/>
            <person name="Madupu R."/>
            <person name="Torralba M."/>
            <person name="Gillis M."/>
            <person name="Methe B."/>
            <person name="Sutton G."/>
            <person name="Nelson K.E."/>
        </authorList>
    </citation>
    <scope>NUCLEOTIDE SEQUENCE [LARGE SCALE GENOMIC DNA]</scope>
    <source>
        <strain evidence="10 11">ACS-139-V-Col8</strain>
    </source>
</reference>
<dbReference type="InterPro" id="IPR039247">
    <property type="entry name" value="KhpB"/>
</dbReference>
<dbReference type="PROSITE" id="PS51061">
    <property type="entry name" value="R3H"/>
    <property type="match status" value="1"/>
</dbReference>
<dbReference type="CDD" id="cd02414">
    <property type="entry name" value="KH-II_Jag"/>
    <property type="match status" value="1"/>
</dbReference>
<comment type="function">
    <text evidence="6">A probable RNA chaperone. Forms a complex with KhpA which binds to cellular RNA and controls its expression. Plays a role in peptidoglycan (PG) homeostasis and cell length regulation.</text>
</comment>
<dbReference type="PANTHER" id="PTHR35800:SF1">
    <property type="entry name" value="RNA-BINDING PROTEIN KHPB"/>
    <property type="match status" value="1"/>
</dbReference>
<dbReference type="AlphaFoldDB" id="E4KR61"/>
<dbReference type="NCBIfam" id="NF041568">
    <property type="entry name" value="Jag_EloR"/>
    <property type="match status" value="1"/>
</dbReference>
<evidence type="ECO:0000256" key="7">
    <source>
        <dbReference type="SAM" id="MobiDB-lite"/>
    </source>
</evidence>
<dbReference type="Pfam" id="PF13083">
    <property type="entry name" value="KH_KhpA-B"/>
    <property type="match status" value="1"/>
</dbReference>
<dbReference type="InterPro" id="IPR038247">
    <property type="entry name" value="Jag_N_dom_sf"/>
</dbReference>
<dbReference type="CDD" id="cd02644">
    <property type="entry name" value="R3H_jag"/>
    <property type="match status" value="1"/>
</dbReference>
<dbReference type="InterPro" id="IPR038008">
    <property type="entry name" value="Jag_KH"/>
</dbReference>
<dbReference type="Gene3D" id="3.30.1370.50">
    <property type="entry name" value="R3H-like domain"/>
    <property type="match status" value="1"/>
</dbReference>
<proteinExistence type="inferred from homology"/>
<dbReference type="InterPro" id="IPR004044">
    <property type="entry name" value="KH_dom_type_2"/>
</dbReference>
<keyword evidence="4 6" id="KW-0143">Chaperone</keyword>
<evidence type="ECO:0000259" key="8">
    <source>
        <dbReference type="PROSITE" id="PS50823"/>
    </source>
</evidence>
<dbReference type="Pfam" id="PF14804">
    <property type="entry name" value="Jag_N"/>
    <property type="match status" value="1"/>
</dbReference>
<comment type="caution">
    <text evidence="6">Lacks conserved residue(s) required for the propagation of feature annotation.</text>
</comment>
<keyword evidence="11" id="KW-1185">Reference proteome</keyword>
<evidence type="ECO:0000256" key="1">
    <source>
        <dbReference type="ARBA" id="ARBA00022490"/>
    </source>
</evidence>
<dbReference type="OrthoDB" id="9794483at2"/>
<evidence type="ECO:0000259" key="9">
    <source>
        <dbReference type="PROSITE" id="PS51061"/>
    </source>
</evidence>
<evidence type="ECO:0000256" key="6">
    <source>
        <dbReference type="HAMAP-Rule" id="MF_00867"/>
    </source>
</evidence>
<dbReference type="GO" id="GO:0071555">
    <property type="term" value="P:cell wall organization"/>
    <property type="evidence" value="ECO:0007669"/>
    <property type="project" value="UniProtKB-KW"/>
</dbReference>
<dbReference type="Gene3D" id="3.30.30.80">
    <property type="entry name" value="probable RNA-binding protein from clostridium symbiosum atcc 14940"/>
    <property type="match status" value="1"/>
</dbReference>
<dbReference type="Gene3D" id="3.30.300.20">
    <property type="match status" value="1"/>
</dbReference>
<dbReference type="eggNOG" id="COG1847">
    <property type="taxonomic scope" value="Bacteria"/>
</dbReference>
<keyword evidence="1 6" id="KW-0963">Cytoplasm</keyword>
<keyword evidence="2 6" id="KW-0694">RNA-binding</keyword>
<dbReference type="InterPro" id="IPR034079">
    <property type="entry name" value="R3H_KhpB"/>
</dbReference>
<dbReference type="RefSeq" id="WP_006418822.1">
    <property type="nucleotide sequence ID" value="NZ_AENN01000017.1"/>
</dbReference>
<feature type="region of interest" description="Disordered" evidence="7">
    <location>
        <begin position="77"/>
        <end position="96"/>
    </location>
</feature>
<dbReference type="EMBL" id="AENN01000017">
    <property type="protein sequence ID" value="EFR30662.1"/>
    <property type="molecule type" value="Genomic_DNA"/>
</dbReference>
<evidence type="ECO:0000256" key="2">
    <source>
        <dbReference type="ARBA" id="ARBA00022884"/>
    </source>
</evidence>
<dbReference type="SUPFAM" id="SSF82708">
    <property type="entry name" value="R3H domain"/>
    <property type="match status" value="1"/>
</dbReference>
<protein>
    <recommendedName>
        <fullName evidence="6">RNA-binding protein KhpB</fullName>
    </recommendedName>
    <alternativeName>
        <fullName evidence="6">RNA-binding protein EloR</fullName>
    </alternativeName>
</protein>
<dbReference type="PANTHER" id="PTHR35800">
    <property type="entry name" value="PROTEIN JAG"/>
    <property type="match status" value="1"/>
</dbReference>
<dbReference type="Proteomes" id="UP000005990">
    <property type="component" value="Unassembled WGS sequence"/>
</dbReference>
<dbReference type="GO" id="GO:0008360">
    <property type="term" value="P:regulation of cell shape"/>
    <property type="evidence" value="ECO:0007669"/>
    <property type="project" value="UniProtKB-KW"/>
</dbReference>
<organism evidence="10 11">
    <name type="scientific">Eremococcus coleocola ACS-139-V-Col8</name>
    <dbReference type="NCBI Taxonomy" id="908337"/>
    <lineage>
        <taxon>Bacteria</taxon>
        <taxon>Bacillati</taxon>
        <taxon>Bacillota</taxon>
        <taxon>Bacilli</taxon>
        <taxon>Lactobacillales</taxon>
        <taxon>Aerococcaceae</taxon>
        <taxon>Eremococcus</taxon>
    </lineage>
</organism>
<dbReference type="InterPro" id="IPR001374">
    <property type="entry name" value="R3H_dom"/>
</dbReference>
<keyword evidence="5 6" id="KW-0961">Cell wall biogenesis/degradation</keyword>
<comment type="subunit">
    <text evidence="6">Forms a complex with KhpA.</text>
</comment>
<dbReference type="InterPro" id="IPR032782">
    <property type="entry name" value="KhpB_N"/>
</dbReference>